<name>A0A9K3P0B2_HELAN</name>
<dbReference type="Gramene" id="mRNA:HanXRQr2_Chr02g0068591">
    <property type="protein sequence ID" value="CDS:HanXRQr2_Chr02g0068591.1"/>
    <property type="gene ID" value="HanXRQr2_Chr02g0068591"/>
</dbReference>
<dbReference type="EMBL" id="MNCJ02000317">
    <property type="protein sequence ID" value="KAF5818660.1"/>
    <property type="molecule type" value="Genomic_DNA"/>
</dbReference>
<evidence type="ECO:0000313" key="1">
    <source>
        <dbReference type="EMBL" id="KAF5818660.1"/>
    </source>
</evidence>
<accession>A0A9K3P0B2</accession>
<keyword evidence="2" id="KW-1185">Reference proteome</keyword>
<protein>
    <submittedName>
        <fullName evidence="1">Uncharacterized protein</fullName>
    </submittedName>
</protein>
<evidence type="ECO:0000313" key="2">
    <source>
        <dbReference type="Proteomes" id="UP000215914"/>
    </source>
</evidence>
<reference evidence="1" key="1">
    <citation type="journal article" date="2017" name="Nature">
        <title>The sunflower genome provides insights into oil metabolism, flowering and Asterid evolution.</title>
        <authorList>
            <person name="Badouin H."/>
            <person name="Gouzy J."/>
            <person name="Grassa C.J."/>
            <person name="Murat F."/>
            <person name="Staton S.E."/>
            <person name="Cottret L."/>
            <person name="Lelandais-Briere C."/>
            <person name="Owens G.L."/>
            <person name="Carrere S."/>
            <person name="Mayjonade B."/>
            <person name="Legrand L."/>
            <person name="Gill N."/>
            <person name="Kane N.C."/>
            <person name="Bowers J.E."/>
            <person name="Hubner S."/>
            <person name="Bellec A."/>
            <person name="Berard A."/>
            <person name="Berges H."/>
            <person name="Blanchet N."/>
            <person name="Boniface M.C."/>
            <person name="Brunel D."/>
            <person name="Catrice O."/>
            <person name="Chaidir N."/>
            <person name="Claudel C."/>
            <person name="Donnadieu C."/>
            <person name="Faraut T."/>
            <person name="Fievet G."/>
            <person name="Helmstetter N."/>
            <person name="King M."/>
            <person name="Knapp S.J."/>
            <person name="Lai Z."/>
            <person name="Le Paslier M.C."/>
            <person name="Lippi Y."/>
            <person name="Lorenzon L."/>
            <person name="Mandel J.R."/>
            <person name="Marage G."/>
            <person name="Marchand G."/>
            <person name="Marquand E."/>
            <person name="Bret-Mestries E."/>
            <person name="Morien E."/>
            <person name="Nambeesan S."/>
            <person name="Nguyen T."/>
            <person name="Pegot-Espagnet P."/>
            <person name="Pouilly N."/>
            <person name="Raftis F."/>
            <person name="Sallet E."/>
            <person name="Schiex T."/>
            <person name="Thomas J."/>
            <person name="Vandecasteele C."/>
            <person name="Vares D."/>
            <person name="Vear F."/>
            <person name="Vautrin S."/>
            <person name="Crespi M."/>
            <person name="Mangin B."/>
            <person name="Burke J.M."/>
            <person name="Salse J."/>
            <person name="Munos S."/>
            <person name="Vincourt P."/>
            <person name="Rieseberg L.H."/>
            <person name="Langlade N.B."/>
        </authorList>
    </citation>
    <scope>NUCLEOTIDE SEQUENCE</scope>
    <source>
        <tissue evidence="1">Leaves</tissue>
    </source>
</reference>
<gene>
    <name evidence="1" type="ORF">HanXRQr2_Chr02g0068591</name>
</gene>
<dbReference type="AlphaFoldDB" id="A0A9K3P0B2"/>
<comment type="caution">
    <text evidence="1">The sequence shown here is derived from an EMBL/GenBank/DDBJ whole genome shotgun (WGS) entry which is preliminary data.</text>
</comment>
<organism evidence="1 2">
    <name type="scientific">Helianthus annuus</name>
    <name type="common">Common sunflower</name>
    <dbReference type="NCBI Taxonomy" id="4232"/>
    <lineage>
        <taxon>Eukaryota</taxon>
        <taxon>Viridiplantae</taxon>
        <taxon>Streptophyta</taxon>
        <taxon>Embryophyta</taxon>
        <taxon>Tracheophyta</taxon>
        <taxon>Spermatophyta</taxon>
        <taxon>Magnoliopsida</taxon>
        <taxon>eudicotyledons</taxon>
        <taxon>Gunneridae</taxon>
        <taxon>Pentapetalae</taxon>
        <taxon>asterids</taxon>
        <taxon>campanulids</taxon>
        <taxon>Asterales</taxon>
        <taxon>Asteraceae</taxon>
        <taxon>Asteroideae</taxon>
        <taxon>Heliantheae alliance</taxon>
        <taxon>Heliantheae</taxon>
        <taxon>Helianthus</taxon>
    </lineage>
</organism>
<sequence>MNNTPHAPSKTPTLSPLFLDIKRQATTGRWRRTAETVRSGGGSNSEQFNLHFKCQVLSSQSFGSRV</sequence>
<dbReference type="Proteomes" id="UP000215914">
    <property type="component" value="Unassembled WGS sequence"/>
</dbReference>
<reference evidence="1" key="2">
    <citation type="submission" date="2020-06" db="EMBL/GenBank/DDBJ databases">
        <title>Helianthus annuus Genome sequencing and assembly Release 2.</title>
        <authorList>
            <person name="Gouzy J."/>
            <person name="Langlade N."/>
            <person name="Munos S."/>
        </authorList>
    </citation>
    <scope>NUCLEOTIDE SEQUENCE</scope>
    <source>
        <tissue evidence="1">Leaves</tissue>
    </source>
</reference>
<proteinExistence type="predicted"/>